<proteinExistence type="predicted"/>
<accession>A0A067PFG3</accession>
<protein>
    <submittedName>
        <fullName evidence="1">Uncharacterized protein</fullName>
    </submittedName>
</protein>
<dbReference type="InParanoid" id="A0A067PFG3"/>
<organism evidence="1 2">
    <name type="scientific">Jaapia argillacea MUCL 33604</name>
    <dbReference type="NCBI Taxonomy" id="933084"/>
    <lineage>
        <taxon>Eukaryota</taxon>
        <taxon>Fungi</taxon>
        <taxon>Dikarya</taxon>
        <taxon>Basidiomycota</taxon>
        <taxon>Agaricomycotina</taxon>
        <taxon>Agaricomycetes</taxon>
        <taxon>Agaricomycetidae</taxon>
        <taxon>Jaapiales</taxon>
        <taxon>Jaapiaceae</taxon>
        <taxon>Jaapia</taxon>
    </lineage>
</organism>
<dbReference type="AlphaFoldDB" id="A0A067PFG3"/>
<name>A0A067PFG3_9AGAM</name>
<sequence length="78" mass="8656">MIPIDPFTAVTGAVEVAWKIKKAMDQLTDNDQRLAELTSSLTTTIQELGYLIKAHQQDLASPEHLQDLAALQMFVAIF</sequence>
<dbReference type="Proteomes" id="UP000027265">
    <property type="component" value="Unassembled WGS sequence"/>
</dbReference>
<dbReference type="HOGENOM" id="CLU_2622358_0_0_1"/>
<keyword evidence="2" id="KW-1185">Reference proteome</keyword>
<dbReference type="EMBL" id="KL197733">
    <property type="protein sequence ID" value="KDQ53499.1"/>
    <property type="molecule type" value="Genomic_DNA"/>
</dbReference>
<evidence type="ECO:0000313" key="1">
    <source>
        <dbReference type="EMBL" id="KDQ53499.1"/>
    </source>
</evidence>
<gene>
    <name evidence="1" type="ORF">JAAARDRAFT_39185</name>
</gene>
<evidence type="ECO:0000313" key="2">
    <source>
        <dbReference type="Proteomes" id="UP000027265"/>
    </source>
</evidence>
<reference evidence="2" key="1">
    <citation type="journal article" date="2014" name="Proc. Natl. Acad. Sci. U.S.A.">
        <title>Extensive sampling of basidiomycete genomes demonstrates inadequacy of the white-rot/brown-rot paradigm for wood decay fungi.</title>
        <authorList>
            <person name="Riley R."/>
            <person name="Salamov A.A."/>
            <person name="Brown D.W."/>
            <person name="Nagy L.G."/>
            <person name="Floudas D."/>
            <person name="Held B.W."/>
            <person name="Levasseur A."/>
            <person name="Lombard V."/>
            <person name="Morin E."/>
            <person name="Otillar R."/>
            <person name="Lindquist E.A."/>
            <person name="Sun H."/>
            <person name="LaButti K.M."/>
            <person name="Schmutz J."/>
            <person name="Jabbour D."/>
            <person name="Luo H."/>
            <person name="Baker S.E."/>
            <person name="Pisabarro A.G."/>
            <person name="Walton J.D."/>
            <person name="Blanchette R.A."/>
            <person name="Henrissat B."/>
            <person name="Martin F."/>
            <person name="Cullen D."/>
            <person name="Hibbett D.S."/>
            <person name="Grigoriev I.V."/>
        </authorList>
    </citation>
    <scope>NUCLEOTIDE SEQUENCE [LARGE SCALE GENOMIC DNA]</scope>
    <source>
        <strain evidence="2">MUCL 33604</strain>
    </source>
</reference>